<evidence type="ECO:0000313" key="2">
    <source>
        <dbReference type="Proteomes" id="UP000310158"/>
    </source>
</evidence>
<dbReference type="AlphaFoldDB" id="A0A4S4LZM7"/>
<name>A0A4S4LZM7_9AGAM</name>
<keyword evidence="2" id="KW-1185">Reference proteome</keyword>
<dbReference type="Proteomes" id="UP000310158">
    <property type="component" value="Unassembled WGS sequence"/>
</dbReference>
<dbReference type="OrthoDB" id="2730902at2759"/>
<dbReference type="EMBL" id="SGPL01000110">
    <property type="protein sequence ID" value="THH17468.1"/>
    <property type="molecule type" value="Genomic_DNA"/>
</dbReference>
<evidence type="ECO:0000313" key="1">
    <source>
        <dbReference type="EMBL" id="THH17468.1"/>
    </source>
</evidence>
<gene>
    <name evidence="1" type="ORF">EW146_g3352</name>
</gene>
<comment type="caution">
    <text evidence="1">The sequence shown here is derived from an EMBL/GenBank/DDBJ whole genome shotgun (WGS) entry which is preliminary data.</text>
</comment>
<organism evidence="1 2">
    <name type="scientific">Bondarzewia mesenterica</name>
    <dbReference type="NCBI Taxonomy" id="1095465"/>
    <lineage>
        <taxon>Eukaryota</taxon>
        <taxon>Fungi</taxon>
        <taxon>Dikarya</taxon>
        <taxon>Basidiomycota</taxon>
        <taxon>Agaricomycotina</taxon>
        <taxon>Agaricomycetes</taxon>
        <taxon>Russulales</taxon>
        <taxon>Bondarzewiaceae</taxon>
        <taxon>Bondarzewia</taxon>
    </lineage>
</organism>
<proteinExistence type="predicted"/>
<reference evidence="1 2" key="1">
    <citation type="submission" date="2019-02" db="EMBL/GenBank/DDBJ databases">
        <title>Genome sequencing of the rare red list fungi Bondarzewia mesenterica.</title>
        <authorList>
            <person name="Buettner E."/>
            <person name="Kellner H."/>
        </authorList>
    </citation>
    <scope>NUCLEOTIDE SEQUENCE [LARGE SCALE GENOMIC DNA]</scope>
    <source>
        <strain evidence="1 2">DSM 108281</strain>
    </source>
</reference>
<protein>
    <submittedName>
        <fullName evidence="1">Uncharacterized protein</fullName>
    </submittedName>
</protein>
<sequence length="380" mass="42143">MSLTLDQCIAALKGHPKLPGPPPYAIPILQLEDGKDTKPATTSLSPDFTAGAWVVDTALVSFADVIDSVLYAQLQADVALDLPRDEAVWYAKFRTTLQSCGWTVNKPFEVTPINKFNIDGPAFEVIQNELYEKLTPVQYGLLVNTIAALRLSGNVRAKRLLNLNGVKPKYQAVTVNTVPLSAAKFIAGVCSPTPSGNVIFDLGLFSYDFAPPDVLFGFKGCISNFKAGFQKIELNEGTYAGIRNEIKTRIENQIVPYTADINLSEFSQDSGDEKVNEDWEYESTTDDGVFVGTIDIATLDFLVDAYIRIATRSWYRLGQKTGNLKNYIVMDIDKPGLAVGSLNFHLERTTTGISRRLYCFVKLKTYIGDFYKHQFLFDVP</sequence>
<accession>A0A4S4LZM7</accession>